<evidence type="ECO:0000256" key="1">
    <source>
        <dbReference type="SAM" id="Phobius"/>
    </source>
</evidence>
<proteinExistence type="predicted"/>
<dbReference type="Pfam" id="PF12222">
    <property type="entry name" value="PNGaseA"/>
    <property type="match status" value="1"/>
</dbReference>
<keyword evidence="1" id="KW-0812">Transmembrane</keyword>
<dbReference type="EMBL" id="NEXF01000671">
    <property type="protein sequence ID" value="PSO05451.1"/>
    <property type="molecule type" value="Genomic_DNA"/>
</dbReference>
<evidence type="ECO:0000259" key="2">
    <source>
        <dbReference type="Pfam" id="PF12222"/>
    </source>
</evidence>
<feature type="transmembrane region" description="Helical" evidence="1">
    <location>
        <begin position="35"/>
        <end position="56"/>
    </location>
</feature>
<evidence type="ECO:0000313" key="4">
    <source>
        <dbReference type="Proteomes" id="UP000242015"/>
    </source>
</evidence>
<keyword evidence="1" id="KW-1133">Transmembrane helix</keyword>
<dbReference type="InterPro" id="IPR021102">
    <property type="entry name" value="PNGase_A"/>
</dbReference>
<keyword evidence="1" id="KW-0472">Membrane</keyword>
<organism evidence="3 4">
    <name type="scientific">Candidatus Marsarchaeota G2 archaeon BE_D</name>
    <dbReference type="NCBI Taxonomy" id="1978158"/>
    <lineage>
        <taxon>Archaea</taxon>
        <taxon>Candidatus Marsarchaeota</taxon>
        <taxon>Candidatus Marsarchaeota group 2</taxon>
    </lineage>
</organism>
<reference evidence="3 4" key="1">
    <citation type="submission" date="2017-04" db="EMBL/GenBank/DDBJ databases">
        <title>Novel microbial lineages endemic to geothermal iron-oxide mats fill important gaps in the evolutionary history of Archaea.</title>
        <authorList>
            <person name="Jay Z.J."/>
            <person name="Beam J.P."/>
            <person name="Dlakic M."/>
            <person name="Rusch D.B."/>
            <person name="Kozubal M.A."/>
            <person name="Inskeep W.P."/>
        </authorList>
    </citation>
    <scope>NUCLEOTIDE SEQUENCE [LARGE SCALE GENOMIC DNA]</scope>
    <source>
        <strain evidence="3">BE_D</strain>
    </source>
</reference>
<accession>A0A2R6C3I1</accession>
<dbReference type="InterPro" id="IPR056948">
    <property type="entry name" value="PNGaseA_N"/>
</dbReference>
<feature type="domain" description="Peptide N-acetyl-beta-D-glucosaminyl asparaginase amidase A N-terminal" evidence="2">
    <location>
        <begin position="113"/>
        <end position="365"/>
    </location>
</feature>
<protein>
    <recommendedName>
        <fullName evidence="2">Peptide N-acetyl-beta-D-glucosaminyl asparaginase amidase A N-terminal domain-containing protein</fullName>
    </recommendedName>
</protein>
<dbReference type="AlphaFoldDB" id="A0A2R6C3I1"/>
<feature type="non-terminal residue" evidence="3">
    <location>
        <position position="579"/>
    </location>
</feature>
<dbReference type="PANTHER" id="PTHR31104">
    <property type="entry name" value="PEPTIDE-N4-(N-ACETYL-BETA-GLUCOSAMINYL)ASPARAGINE AMIDASE A PROTEIN"/>
    <property type="match status" value="1"/>
</dbReference>
<evidence type="ECO:0000313" key="3">
    <source>
        <dbReference type="EMBL" id="PSO05451.1"/>
    </source>
</evidence>
<gene>
    <name evidence="3" type="ORF">B9Q04_18930</name>
</gene>
<dbReference type="Proteomes" id="UP000242015">
    <property type="component" value="Unassembled WGS sequence"/>
</dbReference>
<comment type="caution">
    <text evidence="3">The sequence shown here is derived from an EMBL/GenBank/DDBJ whole genome shotgun (WGS) entry which is preliminary data.</text>
</comment>
<name>A0A2R6C3I1_9ARCH</name>
<sequence length="579" mass="63570">MVNAQPKYGSLSERRLYVTEKVILKNKLSMVYRGFTLIVMLFVLGLTLFTVSPFGISSVNTDPRQHMIINAAADDSESFPTSAIIASPPPVPPPTKPVIVRVLDNFSGGFIKGSFEAPQGVWSMIVLNYTGEATGQVFDSSYQLVINGVEVFQGTSPEYGRWVVLKDLTLYSSLFKGDVEYSFSAPSAVIKSSFLSWITLYFYPTPSGSKPPSEPNTIIPLWSCYCRGTPLTAKSPSSTVQVNIPNNVVRATLQLYVYGFGFDEFWYSNEPSFRDVIVSVDSNLIASILPFPYINTGGIDLFMWRPITGVFTLDDPPYTVDATPALGMLEGSHTLSVTVENIAPYSTWLVSGALLLYTTPQAGQANTLSYSFSAPQISTQTNPTFTYSNQSANLSYSYSSSIPLSPNRSLVACETVTQSFQNNQTFNAVWENITGDETTNTHVEYVINTPTGSTVSDIRQTISYPLSLDTGFTFSVTSTTNGDFPMYGVFSIYLYNLLQQWHTLTTITNTTDTQTTTTRQNLLDTVNATDGVTFGTIELISPTAGIITGITYISANTTKIYIQTRSPPTPYTLYVHIIS</sequence>